<dbReference type="Proteomes" id="UP001060325">
    <property type="component" value="Plasmid pCXA"/>
</dbReference>
<proteinExistence type="predicted"/>
<dbReference type="Gene3D" id="3.40.50.300">
    <property type="entry name" value="P-loop containing nucleotide triphosphate hydrolases"/>
    <property type="match status" value="1"/>
</dbReference>
<sequence>MNHGWSGSFQDFLDISQDSFLQRLQRTIPDASESQIKAWVDSFHKLQVLFYTFPNLKGSLIFEYQLIRGGGRRPDVILLIEHHLIVIECKSYNEVSQAELIQTSLYVRDLANYHSAVLASNVKVSGILLLTGDTSDRVTNDPNHNIFIASLIGLSRVIQKVSKENHSHVLSLSHFLSGHYQPSPSVLEAARSIMKNEELPRVRALQSSNFENVHETIRSIIHYAQAHHEHHLVLITGEPGAGKTYLGMLVAHEFDNAVYLTGNAPLVDVLQDTLQNETFVQSLYNYKMEYLKHERVPYEHIIIFDEAQRAWDANKVDASLEKTTVGKRQLSEPDIIMNIATQGKPWSVTIGLVGEGQEIYSGEEGGLPLWNQAIQGKNVIVHYKDPASLFKHATHISKEEHLHLNTSLRSHTALNYSNFVSNFIEGNFAEALAFTQDLDTSHFHLRVTRDLDKALSVINELYTDDFKTAGVVYASGRDHQKQVTVLPWNSRYEIPSKIVQFFNRPDSEYHCRTLNYAITEFQSQGLELDFALLHWDDDFYIKDSEWRGQYFQKNVKHPLQIKRNAYRVNLTRGRDGIVVYIPSKSILDETWYMLTKNLKIPEL</sequence>
<dbReference type="Pfam" id="PF09848">
    <property type="entry name" value="SLFN-g3_helicase"/>
    <property type="match status" value="1"/>
</dbReference>
<evidence type="ECO:0000313" key="3">
    <source>
        <dbReference type="Proteomes" id="UP001060325"/>
    </source>
</evidence>
<reference evidence="2" key="1">
    <citation type="submission" date="2022-07" db="EMBL/GenBank/DDBJ databases">
        <title>Complete genome of CX2.</title>
        <authorList>
            <person name="Cao G."/>
        </authorList>
    </citation>
    <scope>NUCLEOTIDE SEQUENCE</scope>
    <source>
        <strain evidence="2">CX2</strain>
        <plasmid evidence="2">pCXA</plasmid>
    </source>
</reference>
<evidence type="ECO:0000259" key="1">
    <source>
        <dbReference type="SMART" id="SM00382"/>
    </source>
</evidence>
<dbReference type="InterPro" id="IPR018647">
    <property type="entry name" value="SLFN_3-like_DNA/RNA_helicase"/>
</dbReference>
<dbReference type="InterPro" id="IPR003593">
    <property type="entry name" value="AAA+_ATPase"/>
</dbReference>
<dbReference type="InterPro" id="IPR027417">
    <property type="entry name" value="P-loop_NTPase"/>
</dbReference>
<organism evidence="2 3">
    <name type="scientific">Exiguobacterium aurantiacum</name>
    <dbReference type="NCBI Taxonomy" id="33987"/>
    <lineage>
        <taxon>Bacteria</taxon>
        <taxon>Bacillati</taxon>
        <taxon>Bacillota</taxon>
        <taxon>Bacilli</taxon>
        <taxon>Bacillales</taxon>
        <taxon>Bacillales Family XII. Incertae Sedis</taxon>
        <taxon>Exiguobacterium</taxon>
    </lineage>
</organism>
<geneLocation type="plasmid" evidence="2 3">
    <name>pCXA</name>
</geneLocation>
<dbReference type="SMART" id="SM00382">
    <property type="entry name" value="AAA"/>
    <property type="match status" value="1"/>
</dbReference>
<dbReference type="EMBL" id="CP101463">
    <property type="protein sequence ID" value="UTT44552.1"/>
    <property type="molecule type" value="Genomic_DNA"/>
</dbReference>
<gene>
    <name evidence="2" type="ORF">NMQ00_16255</name>
</gene>
<keyword evidence="2" id="KW-0614">Plasmid</keyword>
<protein>
    <submittedName>
        <fullName evidence="2">DUF2075 domain-containing protein</fullName>
    </submittedName>
</protein>
<feature type="domain" description="AAA+ ATPase" evidence="1">
    <location>
        <begin position="229"/>
        <end position="400"/>
    </location>
</feature>
<evidence type="ECO:0000313" key="2">
    <source>
        <dbReference type="EMBL" id="UTT44552.1"/>
    </source>
</evidence>
<name>A0ABY5FTJ4_9BACL</name>
<dbReference type="RefSeq" id="WP_255178754.1">
    <property type="nucleotide sequence ID" value="NZ_CP101463.1"/>
</dbReference>
<dbReference type="SUPFAM" id="SSF52540">
    <property type="entry name" value="P-loop containing nucleoside triphosphate hydrolases"/>
    <property type="match status" value="2"/>
</dbReference>
<accession>A0ABY5FTJ4</accession>
<keyword evidence="3" id="KW-1185">Reference proteome</keyword>
<dbReference type="CDD" id="cd00009">
    <property type="entry name" value="AAA"/>
    <property type="match status" value="1"/>
</dbReference>